<feature type="region of interest" description="Disordered" evidence="4">
    <location>
        <begin position="670"/>
        <end position="690"/>
    </location>
</feature>
<evidence type="ECO:0000256" key="5">
    <source>
        <dbReference type="SAM" id="SignalP"/>
    </source>
</evidence>
<dbReference type="RefSeq" id="WP_095045636.1">
    <property type="nucleotide sequence ID" value="NZ_LN890656.1"/>
</dbReference>
<dbReference type="InterPro" id="IPR013517">
    <property type="entry name" value="FG-GAP"/>
</dbReference>
<dbReference type="AlphaFoldDB" id="A0A170PK44"/>
<dbReference type="InterPro" id="IPR011043">
    <property type="entry name" value="Gal_Oxase/kelch_b-propeller"/>
</dbReference>
<dbReference type="SUPFAM" id="SSF69304">
    <property type="entry name" value="Tricorn protease N-terminal domain"/>
    <property type="match status" value="1"/>
</dbReference>
<dbReference type="Gene3D" id="2.120.10.30">
    <property type="entry name" value="TolB, C-terminal domain"/>
    <property type="match status" value="2"/>
</dbReference>
<proteinExistence type="predicted"/>
<dbReference type="OrthoDB" id="108903at2"/>
<sequence>MTTYKAVAVGLFLVISGLLFASADAAVGSPPLQYSGRLLAGDGADEHNFGFALDADGDTAAIGAVGWNETGNTYQGAAYVYSRAAGLWTEQKKLTLAGGGAYEGFGGAVALDGDTLAVGAFGINVPPPNLLFDAGAVFVYTGAGATWSEPIKLMPADLVDSNRFGAALALDGDTLVVGAPNANGFANESVYIYRRSGAAWALETKLPAPAGAADFGAAVAISGDVALVGAPATGFGSEAMVGAVYAYSRAGTVWSAAVPLTYSGTTDDSFGCAVDYDGQTAVVADCGGYGSATSPLAAYVFSRDGATWTPAAVLSPEHDDPYAYISSAAVAGGRIVLGLASDAGGAVTVYEGAGAAWNLVQTQTGPANALGFGETVALAGAGLLVGAPYQTILNNDEQGAVHVFEPAGDFAAYLPVAIGLSLGPAPADLIVYTDDVAYEPDIFTIRPDGTGKTNLTNSAAAEYSPRWSPDRQQIAFTRLAPSSASELWVMNADGSGQRHIATPELDMMYNLAWSPDGTQIALNAYSEDPNLGYYDWDIQLINVDGRGQTNLTDDLNGETSDPAWSPDGTQIVFSHYPDSQRDLWLMKADGSGKMNLTDSEYFENGPDWSPDGQTILYWGSGPGTGGSLFVLPATGGTAQLLLESAAFGRWSADGGQIVFSGGNGGIFIANGDGSDVRPVDPSAESRSPDW</sequence>
<protein>
    <submittedName>
        <fullName evidence="6">Uncharacterized protein</fullName>
    </submittedName>
</protein>
<reference evidence="6" key="1">
    <citation type="submission" date="2016-01" db="EMBL/GenBank/DDBJ databases">
        <authorList>
            <person name="Mcilroy J.S."/>
            <person name="Karst M S."/>
            <person name="Albertsen M."/>
        </authorList>
    </citation>
    <scope>NUCLEOTIDE SEQUENCE</scope>
    <source>
        <strain evidence="6">Cfx-K</strain>
    </source>
</reference>
<dbReference type="Proteomes" id="UP000215027">
    <property type="component" value="Chromosome II"/>
</dbReference>
<accession>A0A170PK44</accession>
<dbReference type="EMBL" id="LN890656">
    <property type="protein sequence ID" value="CUS06357.1"/>
    <property type="molecule type" value="Genomic_DNA"/>
</dbReference>
<evidence type="ECO:0000256" key="3">
    <source>
        <dbReference type="ARBA" id="ARBA00023180"/>
    </source>
</evidence>
<evidence type="ECO:0000313" key="6">
    <source>
        <dbReference type="EMBL" id="CUS06357.1"/>
    </source>
</evidence>
<keyword evidence="7" id="KW-1185">Reference proteome</keyword>
<name>A0A170PK44_9CHLR</name>
<dbReference type="PANTHER" id="PTHR36220:SF1">
    <property type="entry name" value="GAMMA TUBULIN COMPLEX COMPONENT C-TERMINAL DOMAIN-CONTAINING PROTEIN"/>
    <property type="match status" value="1"/>
</dbReference>
<evidence type="ECO:0000256" key="2">
    <source>
        <dbReference type="ARBA" id="ARBA00022737"/>
    </source>
</evidence>
<evidence type="ECO:0000313" key="7">
    <source>
        <dbReference type="Proteomes" id="UP000215027"/>
    </source>
</evidence>
<dbReference type="SUPFAM" id="SSF50965">
    <property type="entry name" value="Galactose oxidase, central domain"/>
    <property type="match status" value="1"/>
</dbReference>
<keyword evidence="3" id="KW-0325">Glycoprotein</keyword>
<dbReference type="Pfam" id="PF14312">
    <property type="entry name" value="FG-GAP_2"/>
    <property type="match status" value="4"/>
</dbReference>
<organism evidence="6 7">
    <name type="scientific">Candidatus Promineifilum breve</name>
    <dbReference type="NCBI Taxonomy" id="1806508"/>
    <lineage>
        <taxon>Bacteria</taxon>
        <taxon>Bacillati</taxon>
        <taxon>Chloroflexota</taxon>
        <taxon>Ardenticatenia</taxon>
        <taxon>Candidatus Promineifilales</taxon>
        <taxon>Candidatus Promineifilaceae</taxon>
        <taxon>Candidatus Promineifilum</taxon>
    </lineage>
</organism>
<feature type="chain" id="PRO_5007903903" evidence="5">
    <location>
        <begin position="22"/>
        <end position="690"/>
    </location>
</feature>
<dbReference type="InterPro" id="IPR011042">
    <property type="entry name" value="6-blade_b-propeller_TolB-like"/>
</dbReference>
<dbReference type="KEGG" id="pbf:CFX0092_B0823"/>
<dbReference type="PANTHER" id="PTHR36220">
    <property type="entry name" value="UNNAMED PRODUCT"/>
    <property type="match status" value="1"/>
</dbReference>
<dbReference type="InterPro" id="IPR028994">
    <property type="entry name" value="Integrin_alpha_N"/>
</dbReference>
<dbReference type="InterPro" id="IPR013519">
    <property type="entry name" value="Int_alpha_beta-p"/>
</dbReference>
<dbReference type="Pfam" id="PF07676">
    <property type="entry name" value="PD40"/>
    <property type="match status" value="3"/>
</dbReference>
<keyword evidence="2" id="KW-0677">Repeat</keyword>
<feature type="signal peptide" evidence="5">
    <location>
        <begin position="1"/>
        <end position="21"/>
    </location>
</feature>
<evidence type="ECO:0000256" key="4">
    <source>
        <dbReference type="SAM" id="MobiDB-lite"/>
    </source>
</evidence>
<evidence type="ECO:0000256" key="1">
    <source>
        <dbReference type="ARBA" id="ARBA00022729"/>
    </source>
</evidence>
<dbReference type="SMART" id="SM00191">
    <property type="entry name" value="Int_alpha"/>
    <property type="match status" value="5"/>
</dbReference>
<keyword evidence="1 5" id="KW-0732">Signal</keyword>
<gene>
    <name evidence="6" type="ORF">CFX0092_B0823</name>
</gene>
<dbReference type="Gene3D" id="2.130.10.130">
    <property type="entry name" value="Integrin alpha, N-terminal"/>
    <property type="match status" value="2"/>
</dbReference>
<dbReference type="InterPro" id="IPR011659">
    <property type="entry name" value="WD40"/>
</dbReference>